<keyword evidence="1" id="KW-0812">Transmembrane</keyword>
<accession>A0A7S2LMB6</accession>
<reference evidence="2" key="1">
    <citation type="submission" date="2021-01" db="EMBL/GenBank/DDBJ databases">
        <authorList>
            <person name="Corre E."/>
            <person name="Pelletier E."/>
            <person name="Niang G."/>
            <person name="Scheremetjew M."/>
            <person name="Finn R."/>
            <person name="Kale V."/>
            <person name="Holt S."/>
            <person name="Cochrane G."/>
            <person name="Meng A."/>
            <person name="Brown T."/>
            <person name="Cohen L."/>
        </authorList>
    </citation>
    <scope>NUCLEOTIDE SEQUENCE</scope>
    <source>
        <strain evidence="2">SM1012Den-03</strain>
    </source>
</reference>
<keyword evidence="1" id="KW-1133">Transmembrane helix</keyword>
<dbReference type="AlphaFoldDB" id="A0A7S2LMB6"/>
<proteinExistence type="predicted"/>
<feature type="transmembrane region" description="Helical" evidence="1">
    <location>
        <begin position="155"/>
        <end position="174"/>
    </location>
</feature>
<organism evidence="2">
    <name type="scientific">Skeletonema marinoi</name>
    <dbReference type="NCBI Taxonomy" id="267567"/>
    <lineage>
        <taxon>Eukaryota</taxon>
        <taxon>Sar</taxon>
        <taxon>Stramenopiles</taxon>
        <taxon>Ochrophyta</taxon>
        <taxon>Bacillariophyta</taxon>
        <taxon>Coscinodiscophyceae</taxon>
        <taxon>Thalassiosirophycidae</taxon>
        <taxon>Thalassiosirales</taxon>
        <taxon>Skeletonemataceae</taxon>
        <taxon>Skeletonema</taxon>
        <taxon>Skeletonema marinoi-dohrnii complex</taxon>
    </lineage>
</organism>
<feature type="transmembrane region" description="Helical" evidence="1">
    <location>
        <begin position="112"/>
        <end position="132"/>
    </location>
</feature>
<feature type="transmembrane region" description="Helical" evidence="1">
    <location>
        <begin position="83"/>
        <end position="100"/>
    </location>
</feature>
<keyword evidence="1" id="KW-0472">Membrane</keyword>
<protein>
    <submittedName>
        <fullName evidence="2">Uncharacterized protein</fullName>
    </submittedName>
</protein>
<sequence>MFIISKLLKTVADSKPLLIAAGLTEALSVGVMIRRSGYLQSTFGGGNPPDLWFGIQDEKLYNYLDVIGDGGREAYRKMNSWDFFPYMPSYMIFYGALLLIQCRSAQASDLSWLFFIAMMCDIIETGTFNYAANQFPEHISSTIVRAASIANEIKWVSFGFGAIGLVGLFVHNSLKAKKAHQR</sequence>
<gene>
    <name evidence="2" type="ORF">SMAR0320_LOCUS13049</name>
</gene>
<evidence type="ECO:0000256" key="1">
    <source>
        <dbReference type="SAM" id="Phobius"/>
    </source>
</evidence>
<evidence type="ECO:0000313" key="2">
    <source>
        <dbReference type="EMBL" id="CAD9608894.1"/>
    </source>
</evidence>
<name>A0A7S2LMB6_9STRA</name>
<dbReference type="EMBL" id="HBGZ01018121">
    <property type="protein sequence ID" value="CAD9608894.1"/>
    <property type="molecule type" value="Transcribed_RNA"/>
</dbReference>